<sequence length="102" mass="11564">MHSMYLEEPPAELLRIRHKDPFEKVRHKCDRVTLDGLDSDEVVHVDNALLFAGTADVANLRAFAQDGLQARQENVRNGKAPVNGLPVREIGYQRSFDRIDIP</sequence>
<accession>A0A166H9C7</accession>
<evidence type="ECO:0000313" key="1">
    <source>
        <dbReference type="EMBL" id="KZP18615.1"/>
    </source>
</evidence>
<evidence type="ECO:0000313" key="2">
    <source>
        <dbReference type="Proteomes" id="UP000076532"/>
    </source>
</evidence>
<gene>
    <name evidence="1" type="ORF">FIBSPDRAFT_1046114</name>
</gene>
<dbReference type="Proteomes" id="UP000076532">
    <property type="component" value="Unassembled WGS sequence"/>
</dbReference>
<dbReference type="EMBL" id="KV417571">
    <property type="protein sequence ID" value="KZP18615.1"/>
    <property type="molecule type" value="Genomic_DNA"/>
</dbReference>
<protein>
    <submittedName>
        <fullName evidence="1">Uncharacterized protein</fullName>
    </submittedName>
</protein>
<name>A0A166H9C7_9AGAM</name>
<proteinExistence type="predicted"/>
<organism evidence="1 2">
    <name type="scientific">Athelia psychrophila</name>
    <dbReference type="NCBI Taxonomy" id="1759441"/>
    <lineage>
        <taxon>Eukaryota</taxon>
        <taxon>Fungi</taxon>
        <taxon>Dikarya</taxon>
        <taxon>Basidiomycota</taxon>
        <taxon>Agaricomycotina</taxon>
        <taxon>Agaricomycetes</taxon>
        <taxon>Agaricomycetidae</taxon>
        <taxon>Atheliales</taxon>
        <taxon>Atheliaceae</taxon>
        <taxon>Athelia</taxon>
    </lineage>
</organism>
<dbReference type="AlphaFoldDB" id="A0A166H9C7"/>
<keyword evidence="2" id="KW-1185">Reference proteome</keyword>
<reference evidence="1 2" key="1">
    <citation type="journal article" date="2016" name="Mol. Biol. Evol.">
        <title>Comparative Genomics of Early-Diverging Mushroom-Forming Fungi Provides Insights into the Origins of Lignocellulose Decay Capabilities.</title>
        <authorList>
            <person name="Nagy L.G."/>
            <person name="Riley R."/>
            <person name="Tritt A."/>
            <person name="Adam C."/>
            <person name="Daum C."/>
            <person name="Floudas D."/>
            <person name="Sun H."/>
            <person name="Yadav J.S."/>
            <person name="Pangilinan J."/>
            <person name="Larsson K.H."/>
            <person name="Matsuura K."/>
            <person name="Barry K."/>
            <person name="Labutti K."/>
            <person name="Kuo R."/>
            <person name="Ohm R.A."/>
            <person name="Bhattacharya S.S."/>
            <person name="Shirouzu T."/>
            <person name="Yoshinaga Y."/>
            <person name="Martin F.M."/>
            <person name="Grigoriev I.V."/>
            <person name="Hibbett D.S."/>
        </authorList>
    </citation>
    <scope>NUCLEOTIDE SEQUENCE [LARGE SCALE GENOMIC DNA]</scope>
    <source>
        <strain evidence="1 2">CBS 109695</strain>
    </source>
</reference>